<dbReference type="InterPro" id="IPR001623">
    <property type="entry name" value="DnaJ_domain"/>
</dbReference>
<dbReference type="Gene3D" id="2.60.260.20">
    <property type="entry name" value="Urease metallochaperone UreE, N-terminal domain"/>
    <property type="match status" value="2"/>
</dbReference>
<dbReference type="Pfam" id="PF01556">
    <property type="entry name" value="DnaJ_C"/>
    <property type="match status" value="1"/>
</dbReference>
<dbReference type="InterPro" id="IPR036869">
    <property type="entry name" value="J_dom_sf"/>
</dbReference>
<proteinExistence type="predicted"/>
<dbReference type="PRINTS" id="PR00625">
    <property type="entry name" value="JDOMAIN"/>
</dbReference>
<dbReference type="InterPro" id="IPR036410">
    <property type="entry name" value="HSP_DnaJ_Cys-rich_dom_sf"/>
</dbReference>
<dbReference type="AlphaFoldDB" id="A0A550BS08"/>
<dbReference type="SUPFAM" id="SSF46565">
    <property type="entry name" value="Chaperone J-domain"/>
    <property type="match status" value="1"/>
</dbReference>
<keyword evidence="2" id="KW-0677">Repeat</keyword>
<feature type="domain" description="J" evidence="7">
    <location>
        <begin position="12"/>
        <end position="82"/>
    </location>
</feature>
<dbReference type="InterPro" id="IPR044713">
    <property type="entry name" value="DNJA1/2-like"/>
</dbReference>
<protein>
    <recommendedName>
        <fullName evidence="11">DnaJ-domain-containing protein</fullName>
    </recommendedName>
</protein>
<evidence type="ECO:0000313" key="9">
    <source>
        <dbReference type="EMBL" id="TRM55322.1"/>
    </source>
</evidence>
<dbReference type="OrthoDB" id="550424at2759"/>
<feature type="domain" description="CR-type" evidence="8">
    <location>
        <begin position="136"/>
        <end position="221"/>
    </location>
</feature>
<dbReference type="Pfam" id="PF00226">
    <property type="entry name" value="DnaJ"/>
    <property type="match status" value="1"/>
</dbReference>
<feature type="compositionally biased region" description="Low complexity" evidence="6">
    <location>
        <begin position="295"/>
        <end position="308"/>
    </location>
</feature>
<gene>
    <name evidence="9" type="ORF">BD626DRAFT_528472</name>
</gene>
<dbReference type="PANTHER" id="PTHR43888">
    <property type="entry name" value="DNAJ-LIKE-2, ISOFORM A-RELATED"/>
    <property type="match status" value="1"/>
</dbReference>
<accession>A0A550BS08</accession>
<dbReference type="InterPro" id="IPR002939">
    <property type="entry name" value="DnaJ_C"/>
</dbReference>
<evidence type="ECO:0000259" key="7">
    <source>
        <dbReference type="PROSITE" id="PS50076"/>
    </source>
</evidence>
<feature type="region of interest" description="Disordered" evidence="6">
    <location>
        <begin position="293"/>
        <end position="313"/>
    </location>
</feature>
<dbReference type="CDD" id="cd10719">
    <property type="entry name" value="DnaJ_zf"/>
    <property type="match status" value="1"/>
</dbReference>
<dbReference type="SMART" id="SM00271">
    <property type="entry name" value="DnaJ"/>
    <property type="match status" value="1"/>
</dbReference>
<dbReference type="GO" id="GO:0008270">
    <property type="term" value="F:zinc ion binding"/>
    <property type="evidence" value="ECO:0007669"/>
    <property type="project" value="UniProtKB-KW"/>
</dbReference>
<dbReference type="EMBL" id="VDMD01000177">
    <property type="protein sequence ID" value="TRM55322.1"/>
    <property type="molecule type" value="Genomic_DNA"/>
</dbReference>
<dbReference type="Gene3D" id="1.10.287.110">
    <property type="entry name" value="DnaJ domain"/>
    <property type="match status" value="1"/>
</dbReference>
<evidence type="ECO:0000256" key="2">
    <source>
        <dbReference type="ARBA" id="ARBA00022737"/>
    </source>
</evidence>
<keyword evidence="1 5" id="KW-0479">Metal-binding</keyword>
<evidence type="ECO:0000313" key="10">
    <source>
        <dbReference type="Proteomes" id="UP000320762"/>
    </source>
</evidence>
<dbReference type="SUPFAM" id="SSF49493">
    <property type="entry name" value="HSP40/DnaJ peptide-binding domain"/>
    <property type="match status" value="2"/>
</dbReference>
<dbReference type="Gene3D" id="2.10.230.10">
    <property type="entry name" value="Heat shock protein DnaJ, cysteine-rich domain"/>
    <property type="match status" value="1"/>
</dbReference>
<evidence type="ECO:0000259" key="8">
    <source>
        <dbReference type="PROSITE" id="PS51188"/>
    </source>
</evidence>
<reference evidence="9 10" key="1">
    <citation type="journal article" date="2019" name="New Phytol.">
        <title>Comparative genomics reveals unique wood-decay strategies and fruiting body development in the Schizophyllaceae.</title>
        <authorList>
            <person name="Almasi E."/>
            <person name="Sahu N."/>
            <person name="Krizsan K."/>
            <person name="Balint B."/>
            <person name="Kovacs G.M."/>
            <person name="Kiss B."/>
            <person name="Cseklye J."/>
            <person name="Drula E."/>
            <person name="Henrissat B."/>
            <person name="Nagy I."/>
            <person name="Chovatia M."/>
            <person name="Adam C."/>
            <person name="LaButti K."/>
            <person name="Lipzen A."/>
            <person name="Riley R."/>
            <person name="Grigoriev I.V."/>
            <person name="Nagy L.G."/>
        </authorList>
    </citation>
    <scope>NUCLEOTIDE SEQUENCE [LARGE SCALE GENOMIC DNA]</scope>
    <source>
        <strain evidence="9 10">NL-1724</strain>
    </source>
</reference>
<evidence type="ECO:0000256" key="6">
    <source>
        <dbReference type="SAM" id="MobiDB-lite"/>
    </source>
</evidence>
<feature type="region of interest" description="Disordered" evidence="6">
    <location>
        <begin position="391"/>
        <end position="428"/>
    </location>
</feature>
<evidence type="ECO:0000256" key="5">
    <source>
        <dbReference type="PROSITE-ProRule" id="PRU00546"/>
    </source>
</evidence>
<keyword evidence="4 5" id="KW-0862">Zinc</keyword>
<evidence type="ECO:0000256" key="4">
    <source>
        <dbReference type="ARBA" id="ARBA00022833"/>
    </source>
</evidence>
<dbReference type="PROSITE" id="PS50076">
    <property type="entry name" value="DNAJ_2"/>
    <property type="match status" value="1"/>
</dbReference>
<dbReference type="FunFam" id="2.10.230.10:FF:000001">
    <property type="entry name" value="DnaJ subfamily A member 2"/>
    <property type="match status" value="1"/>
</dbReference>
<feature type="zinc finger region" description="CR-type" evidence="5">
    <location>
        <begin position="136"/>
        <end position="221"/>
    </location>
</feature>
<dbReference type="CDD" id="cd06257">
    <property type="entry name" value="DnaJ"/>
    <property type="match status" value="1"/>
</dbReference>
<dbReference type="GO" id="GO:0051082">
    <property type="term" value="F:unfolded protein binding"/>
    <property type="evidence" value="ECO:0007669"/>
    <property type="project" value="InterPro"/>
</dbReference>
<dbReference type="SUPFAM" id="SSF57938">
    <property type="entry name" value="DnaJ/Hsp40 cysteine-rich domain"/>
    <property type="match status" value="1"/>
</dbReference>
<dbReference type="GO" id="GO:0030544">
    <property type="term" value="F:Hsp70 protein binding"/>
    <property type="evidence" value="ECO:0007669"/>
    <property type="project" value="InterPro"/>
</dbReference>
<dbReference type="CDD" id="cd10747">
    <property type="entry name" value="DnaJ_C"/>
    <property type="match status" value="1"/>
</dbReference>
<dbReference type="GO" id="GO:0006457">
    <property type="term" value="P:protein folding"/>
    <property type="evidence" value="ECO:0007669"/>
    <property type="project" value="InterPro"/>
</dbReference>
<evidence type="ECO:0008006" key="11">
    <source>
        <dbReference type="Google" id="ProtNLM"/>
    </source>
</evidence>
<name>A0A550BS08_9AGAR</name>
<keyword evidence="3 5" id="KW-0863">Zinc-finger</keyword>
<dbReference type="PROSITE" id="PS51188">
    <property type="entry name" value="ZF_CR"/>
    <property type="match status" value="1"/>
</dbReference>
<dbReference type="InterPro" id="IPR008971">
    <property type="entry name" value="HSP40/DnaJ_pept-bd"/>
</dbReference>
<dbReference type="Proteomes" id="UP000320762">
    <property type="component" value="Unassembled WGS sequence"/>
</dbReference>
<comment type="caution">
    <text evidence="9">The sequence shown here is derived from an EMBL/GenBank/DDBJ whole genome shotgun (WGS) entry which is preliminary data.</text>
</comment>
<dbReference type="InterPro" id="IPR018253">
    <property type="entry name" value="DnaJ_domain_CS"/>
</dbReference>
<dbReference type="STRING" id="97359.A0A550BS08"/>
<keyword evidence="10" id="KW-1185">Reference proteome</keyword>
<dbReference type="InterPro" id="IPR001305">
    <property type="entry name" value="HSP_DnaJ_Cys-rich_dom"/>
</dbReference>
<organism evidence="9 10">
    <name type="scientific">Schizophyllum amplum</name>
    <dbReference type="NCBI Taxonomy" id="97359"/>
    <lineage>
        <taxon>Eukaryota</taxon>
        <taxon>Fungi</taxon>
        <taxon>Dikarya</taxon>
        <taxon>Basidiomycota</taxon>
        <taxon>Agaricomycotina</taxon>
        <taxon>Agaricomycetes</taxon>
        <taxon>Agaricomycetidae</taxon>
        <taxon>Agaricales</taxon>
        <taxon>Schizophyllaceae</taxon>
        <taxon>Schizophyllum</taxon>
    </lineage>
</organism>
<evidence type="ECO:0000256" key="1">
    <source>
        <dbReference type="ARBA" id="ARBA00022723"/>
    </source>
</evidence>
<dbReference type="PROSITE" id="PS00636">
    <property type="entry name" value="DNAJ_1"/>
    <property type="match status" value="1"/>
</dbReference>
<evidence type="ECO:0000256" key="3">
    <source>
        <dbReference type="ARBA" id="ARBA00022771"/>
    </source>
</evidence>
<sequence length="428" mass="46686">MLSDACSAVETELYELLGVSVEAGEGTFILATRPIKKAYRKKAMQHHPNIDDPDAGQKFQEIAAAYEILTDPQSRAAYDRGGMAGLNGGARGRTRRHGRCRPLRQFFEGSGMFFDFAGGPGMGRRKGKGEDSVIPYDTVQMNIQKEVLCGVCKGSGARGSAKPKQCSKCEGKGWAFVQTAISPNHYGTSRAPCSDCKGTGEKLREKDRAKAKRTVKEKSRQEIQIEKGMTDRQRIVLAGAGDQEPGVPPGDVIFILKAAPHESFERSGNDLLMHPSSGFSRILVTHLDGRGVHVSSPPGKSSSPTTPSVLRGEGMPIYKRSDTKGDLYVLFEVEMPDQQWLRSVDTAALASLLPPKRSNPEPAPEIVDEVKYEEIDIEDVRGRSYPAGADFFDSAGFQFGDGGDGDDWEDDDEDEDEDGHGEPECRPQ</sequence>
<feature type="compositionally biased region" description="Acidic residues" evidence="6">
    <location>
        <begin position="403"/>
        <end position="419"/>
    </location>
</feature>